<proteinExistence type="predicted"/>
<dbReference type="Proteomes" id="UP001165740">
    <property type="component" value="Chromosome 13"/>
</dbReference>
<keyword evidence="9" id="KW-0472">Membrane</keyword>
<evidence type="ECO:0000313" key="13">
    <source>
        <dbReference type="Proteomes" id="UP001165740"/>
    </source>
</evidence>
<keyword evidence="3" id="KW-0633">Potassium transport</keyword>
<keyword evidence="4" id="KW-0812">Transmembrane</keyword>
<evidence type="ECO:0000256" key="9">
    <source>
        <dbReference type="ARBA" id="ARBA00023136"/>
    </source>
</evidence>
<dbReference type="GeneID" id="129922591"/>
<evidence type="ECO:0000256" key="4">
    <source>
        <dbReference type="ARBA" id="ARBA00022692"/>
    </source>
</evidence>
<dbReference type="InterPro" id="IPR003148">
    <property type="entry name" value="RCK_N"/>
</dbReference>
<feature type="chain" id="PRO_5040925780" evidence="11">
    <location>
        <begin position="20"/>
        <end position="168"/>
    </location>
</feature>
<comment type="subcellular location">
    <subcellularLocation>
        <location evidence="1">Membrane</location>
        <topology evidence="1">Multi-pass membrane protein</topology>
    </subcellularLocation>
</comment>
<keyword evidence="5" id="KW-0631">Potassium channel</keyword>
<keyword evidence="6" id="KW-0630">Potassium</keyword>
<keyword evidence="2" id="KW-0813">Transport</keyword>
<dbReference type="PANTHER" id="PTHR10027">
    <property type="entry name" value="CALCIUM-ACTIVATED POTASSIUM CHANNEL ALPHA CHAIN"/>
    <property type="match status" value="1"/>
</dbReference>
<dbReference type="RefSeq" id="XP_055865253.1">
    <property type="nucleotide sequence ID" value="XM_056009278.1"/>
</dbReference>
<evidence type="ECO:0000256" key="11">
    <source>
        <dbReference type="SAM" id="SignalP"/>
    </source>
</evidence>
<evidence type="ECO:0000259" key="12">
    <source>
        <dbReference type="Pfam" id="PF22614"/>
    </source>
</evidence>
<feature type="domain" description="RCK N-terminal" evidence="12">
    <location>
        <begin position="16"/>
        <end position="87"/>
    </location>
</feature>
<reference evidence="14" key="1">
    <citation type="submission" date="2025-08" db="UniProtKB">
        <authorList>
            <consortium name="RefSeq"/>
        </authorList>
    </citation>
    <scope>IDENTIFICATION</scope>
</reference>
<keyword evidence="7" id="KW-1133">Transmembrane helix</keyword>
<protein>
    <submittedName>
        <fullName evidence="14">Potassium channel subfamily T member 2-like</fullName>
    </submittedName>
</protein>
<dbReference type="GO" id="GO:0005228">
    <property type="term" value="F:intracellular sodium-activated potassium channel activity"/>
    <property type="evidence" value="ECO:0007669"/>
    <property type="project" value="TreeGrafter"/>
</dbReference>
<evidence type="ECO:0000256" key="2">
    <source>
        <dbReference type="ARBA" id="ARBA00022448"/>
    </source>
</evidence>
<dbReference type="PANTHER" id="PTHR10027:SF10">
    <property type="entry name" value="SLOWPOKE 2, ISOFORM D"/>
    <property type="match status" value="1"/>
</dbReference>
<name>A0A9W2YR65_BIOGL</name>
<dbReference type="GO" id="GO:0005886">
    <property type="term" value="C:plasma membrane"/>
    <property type="evidence" value="ECO:0007669"/>
    <property type="project" value="TreeGrafter"/>
</dbReference>
<sequence>MTSANTNGLTLCLFLDTLAHFPLVYYMTGSIWSVDDLLVARITQDSYLVVVKRKPDSNYEGEEFLEDSSTIVAIQKIVRLFPSVTVLMELTQVSYIKFMDISGLTLASKNLVIYKCRHKSTSGSHLGEIFCLPFAAGHFFSSSMLDNSVISDIHQKLTHFFYLTFAGH</sequence>
<evidence type="ECO:0000313" key="14">
    <source>
        <dbReference type="RefSeq" id="XP_055865253.1"/>
    </source>
</evidence>
<evidence type="ECO:0000256" key="6">
    <source>
        <dbReference type="ARBA" id="ARBA00022958"/>
    </source>
</evidence>
<dbReference type="GO" id="GO:0015271">
    <property type="term" value="F:outward rectifier potassium channel activity"/>
    <property type="evidence" value="ECO:0007669"/>
    <property type="project" value="TreeGrafter"/>
</dbReference>
<evidence type="ECO:0000256" key="8">
    <source>
        <dbReference type="ARBA" id="ARBA00023065"/>
    </source>
</evidence>
<evidence type="ECO:0000256" key="5">
    <source>
        <dbReference type="ARBA" id="ARBA00022826"/>
    </source>
</evidence>
<accession>A0A9W2YR65</accession>
<dbReference type="OrthoDB" id="257992at2759"/>
<keyword evidence="11" id="KW-0732">Signal</keyword>
<organism evidence="13 14">
    <name type="scientific">Biomphalaria glabrata</name>
    <name type="common">Bloodfluke planorb</name>
    <name type="synonym">Freshwater snail</name>
    <dbReference type="NCBI Taxonomy" id="6526"/>
    <lineage>
        <taxon>Eukaryota</taxon>
        <taxon>Metazoa</taxon>
        <taxon>Spiralia</taxon>
        <taxon>Lophotrochozoa</taxon>
        <taxon>Mollusca</taxon>
        <taxon>Gastropoda</taxon>
        <taxon>Heterobranchia</taxon>
        <taxon>Euthyneura</taxon>
        <taxon>Panpulmonata</taxon>
        <taxon>Hygrophila</taxon>
        <taxon>Lymnaeoidea</taxon>
        <taxon>Planorbidae</taxon>
        <taxon>Biomphalaria</taxon>
    </lineage>
</organism>
<dbReference type="AlphaFoldDB" id="A0A9W2YR65"/>
<evidence type="ECO:0000256" key="7">
    <source>
        <dbReference type="ARBA" id="ARBA00022989"/>
    </source>
</evidence>
<gene>
    <name evidence="14" type="primary">LOC129922591</name>
</gene>
<dbReference type="InterPro" id="IPR047871">
    <property type="entry name" value="K_chnl_Slo-like"/>
</dbReference>
<dbReference type="Pfam" id="PF22614">
    <property type="entry name" value="Slo-like_RCK"/>
    <property type="match status" value="1"/>
</dbReference>
<keyword evidence="8" id="KW-0406">Ion transport</keyword>
<evidence type="ECO:0000256" key="1">
    <source>
        <dbReference type="ARBA" id="ARBA00004141"/>
    </source>
</evidence>
<feature type="signal peptide" evidence="11">
    <location>
        <begin position="1"/>
        <end position="19"/>
    </location>
</feature>
<evidence type="ECO:0000256" key="10">
    <source>
        <dbReference type="ARBA" id="ARBA00023303"/>
    </source>
</evidence>
<evidence type="ECO:0000256" key="3">
    <source>
        <dbReference type="ARBA" id="ARBA00022538"/>
    </source>
</evidence>
<keyword evidence="10" id="KW-0407">Ion channel</keyword>
<keyword evidence="13" id="KW-1185">Reference proteome</keyword>